<accession>A0A964TDV4</accession>
<evidence type="ECO:0000256" key="3">
    <source>
        <dbReference type="ARBA" id="ARBA00023163"/>
    </source>
</evidence>
<evidence type="ECO:0000313" key="6">
    <source>
        <dbReference type="Proteomes" id="UP000667650"/>
    </source>
</evidence>
<reference evidence="5" key="1">
    <citation type="submission" date="2020-01" db="EMBL/GenBank/DDBJ databases">
        <title>Muricauda ochracea sp. nov., isolated from a tidal flat of Garorim bay in Korea.</title>
        <authorList>
            <person name="Kim D."/>
            <person name="Yoo Y."/>
            <person name="Kim J.-J."/>
        </authorList>
    </citation>
    <scope>NUCLEOTIDE SEQUENCE</scope>
    <source>
        <strain evidence="5">JGD-17</strain>
    </source>
</reference>
<keyword evidence="2" id="KW-0238">DNA-binding</keyword>
<comment type="caution">
    <text evidence="5">The sequence shown here is derived from an EMBL/GenBank/DDBJ whole genome shotgun (WGS) entry which is preliminary data.</text>
</comment>
<dbReference type="GO" id="GO:0003700">
    <property type="term" value="F:DNA-binding transcription factor activity"/>
    <property type="evidence" value="ECO:0007669"/>
    <property type="project" value="InterPro"/>
</dbReference>
<dbReference type="InterPro" id="IPR009057">
    <property type="entry name" value="Homeodomain-like_sf"/>
</dbReference>
<feature type="domain" description="HTH araC/xylS-type" evidence="4">
    <location>
        <begin position="1"/>
        <end position="43"/>
    </location>
</feature>
<dbReference type="InterPro" id="IPR018060">
    <property type="entry name" value="HTH_AraC"/>
</dbReference>
<evidence type="ECO:0000256" key="1">
    <source>
        <dbReference type="ARBA" id="ARBA00023015"/>
    </source>
</evidence>
<dbReference type="EMBL" id="JAAABI010000006">
    <property type="protein sequence ID" value="NAY93017.1"/>
    <property type="molecule type" value="Genomic_DNA"/>
</dbReference>
<keyword evidence="3" id="KW-0804">Transcription</keyword>
<organism evidence="5 6">
    <name type="scientific">Flagellimonas ochracea</name>
    <dbReference type="NCBI Taxonomy" id="2696472"/>
    <lineage>
        <taxon>Bacteria</taxon>
        <taxon>Pseudomonadati</taxon>
        <taxon>Bacteroidota</taxon>
        <taxon>Flavobacteriia</taxon>
        <taxon>Flavobacteriales</taxon>
        <taxon>Flavobacteriaceae</taxon>
        <taxon>Flagellimonas</taxon>
    </lineage>
</organism>
<evidence type="ECO:0000313" key="5">
    <source>
        <dbReference type="EMBL" id="NAY93017.1"/>
    </source>
</evidence>
<dbReference type="GO" id="GO:0043565">
    <property type="term" value="F:sequence-specific DNA binding"/>
    <property type="evidence" value="ECO:0007669"/>
    <property type="project" value="InterPro"/>
</dbReference>
<dbReference type="Proteomes" id="UP000667650">
    <property type="component" value="Unassembled WGS sequence"/>
</dbReference>
<dbReference type="PROSITE" id="PS01124">
    <property type="entry name" value="HTH_ARAC_FAMILY_2"/>
    <property type="match status" value="1"/>
</dbReference>
<proteinExistence type="predicted"/>
<name>A0A964TDV4_9FLAO</name>
<dbReference type="PRINTS" id="PR00032">
    <property type="entry name" value="HTHARAC"/>
</dbReference>
<dbReference type="InterPro" id="IPR020449">
    <property type="entry name" value="Tscrpt_reg_AraC-type_HTH"/>
</dbReference>
<evidence type="ECO:0000259" key="4">
    <source>
        <dbReference type="PROSITE" id="PS01124"/>
    </source>
</evidence>
<dbReference type="Gene3D" id="1.10.10.60">
    <property type="entry name" value="Homeodomain-like"/>
    <property type="match status" value="1"/>
</dbReference>
<sequence length="43" mass="5037">MGRFRRPIKKITSIAYEAGYSSVGNFSNAFYKRYGFRPSDLRK</sequence>
<dbReference type="AlphaFoldDB" id="A0A964TDV4"/>
<keyword evidence="6" id="KW-1185">Reference proteome</keyword>
<dbReference type="Pfam" id="PF12833">
    <property type="entry name" value="HTH_18"/>
    <property type="match status" value="1"/>
</dbReference>
<gene>
    <name evidence="5" type="ORF">GTQ34_13920</name>
</gene>
<dbReference type="SUPFAM" id="SSF46689">
    <property type="entry name" value="Homeodomain-like"/>
    <property type="match status" value="1"/>
</dbReference>
<keyword evidence="1" id="KW-0805">Transcription regulation</keyword>
<protein>
    <submittedName>
        <fullName evidence="5">Helix-turn-helix domain-containing protein</fullName>
    </submittedName>
</protein>
<evidence type="ECO:0000256" key="2">
    <source>
        <dbReference type="ARBA" id="ARBA00023125"/>
    </source>
</evidence>